<dbReference type="InterPro" id="IPR003439">
    <property type="entry name" value="ABC_transporter-like_ATP-bd"/>
</dbReference>
<dbReference type="GO" id="GO:0005524">
    <property type="term" value="F:ATP binding"/>
    <property type="evidence" value="ECO:0007669"/>
    <property type="project" value="UniProtKB-KW"/>
</dbReference>
<evidence type="ECO:0000313" key="3">
    <source>
        <dbReference type="EMBL" id="EQD29708.1"/>
    </source>
</evidence>
<dbReference type="InterPro" id="IPR027417">
    <property type="entry name" value="P-loop_NTPase"/>
</dbReference>
<keyword evidence="3" id="KW-0547">Nucleotide-binding</keyword>
<dbReference type="SUPFAM" id="SSF52540">
    <property type="entry name" value="P-loop containing nucleoside triphosphate hydrolases"/>
    <property type="match status" value="1"/>
</dbReference>
<dbReference type="Pfam" id="PF00005">
    <property type="entry name" value="ABC_tran"/>
    <property type="match status" value="1"/>
</dbReference>
<dbReference type="AlphaFoldDB" id="T0Y981"/>
<comment type="caution">
    <text evidence="3">The sequence shown here is derived from an EMBL/GenBank/DDBJ whole genome shotgun (WGS) entry which is preliminary data.</text>
</comment>
<reference evidence="3" key="1">
    <citation type="submission" date="2013-08" db="EMBL/GenBank/DDBJ databases">
        <authorList>
            <person name="Mendez C."/>
            <person name="Richter M."/>
            <person name="Ferrer M."/>
            <person name="Sanchez J."/>
        </authorList>
    </citation>
    <scope>NUCLEOTIDE SEQUENCE</scope>
</reference>
<dbReference type="PANTHER" id="PTHR42734:SF19">
    <property type="entry name" value="IRON COMPOUNDS ABC TRANSPORTER, ATP-BINDING PROTEIN"/>
    <property type="match status" value="1"/>
</dbReference>
<evidence type="ECO:0000256" key="1">
    <source>
        <dbReference type="ARBA" id="ARBA00022448"/>
    </source>
</evidence>
<gene>
    <name evidence="3" type="ORF">B1A_20574</name>
</gene>
<dbReference type="InterPro" id="IPR050153">
    <property type="entry name" value="Metal_Ion_Import_ABC"/>
</dbReference>
<keyword evidence="1" id="KW-0813">Transport</keyword>
<name>T0Y981_9ZZZZ</name>
<dbReference type="Gene3D" id="3.40.50.300">
    <property type="entry name" value="P-loop containing nucleotide triphosphate hydrolases"/>
    <property type="match status" value="1"/>
</dbReference>
<organism evidence="3">
    <name type="scientific">mine drainage metagenome</name>
    <dbReference type="NCBI Taxonomy" id="410659"/>
    <lineage>
        <taxon>unclassified sequences</taxon>
        <taxon>metagenomes</taxon>
        <taxon>ecological metagenomes</taxon>
    </lineage>
</organism>
<dbReference type="PANTHER" id="PTHR42734">
    <property type="entry name" value="METAL TRANSPORT SYSTEM ATP-BINDING PROTEIN TM_0124-RELATED"/>
    <property type="match status" value="1"/>
</dbReference>
<feature type="domain" description="ABC transporter" evidence="2">
    <location>
        <begin position="2"/>
        <end position="30"/>
    </location>
</feature>
<evidence type="ECO:0000259" key="2">
    <source>
        <dbReference type="Pfam" id="PF00005"/>
    </source>
</evidence>
<protein>
    <submittedName>
        <fullName evidence="3">Ferrichrome ABC transporter (ATP-binding p) related protein</fullName>
    </submittedName>
</protein>
<dbReference type="GO" id="GO:0016887">
    <property type="term" value="F:ATP hydrolysis activity"/>
    <property type="evidence" value="ECO:0007669"/>
    <property type="project" value="InterPro"/>
</dbReference>
<feature type="non-terminal residue" evidence="3">
    <location>
        <position position="1"/>
    </location>
</feature>
<accession>T0Y981</accession>
<sequence length="131" mass="14938">FLSGGERRLVMFAAAIAQDSEIILMDEPTTFLDVEKRMRVLSIIHNLRKTGKTLIGVFHEVDILYSHCDSIILLKNGEPITFGNPVEKINKDTLLRTFGVEFIEFESPFGTRFEPDYKKHNISISEGMNSF</sequence>
<dbReference type="EMBL" id="AUZX01015182">
    <property type="protein sequence ID" value="EQD29708.1"/>
    <property type="molecule type" value="Genomic_DNA"/>
</dbReference>
<reference evidence="3" key="2">
    <citation type="journal article" date="2014" name="ISME J.">
        <title>Microbial stratification in low pH oxic and suboxic macroscopic growths along an acid mine drainage.</title>
        <authorList>
            <person name="Mendez-Garcia C."/>
            <person name="Mesa V."/>
            <person name="Sprenger R.R."/>
            <person name="Richter M."/>
            <person name="Diez M.S."/>
            <person name="Solano J."/>
            <person name="Bargiela R."/>
            <person name="Golyshina O.V."/>
            <person name="Manteca A."/>
            <person name="Ramos J.L."/>
            <person name="Gallego J.R."/>
            <person name="Llorente I."/>
            <person name="Martins Dos Santos V.A."/>
            <person name="Jensen O.N."/>
            <person name="Pelaez A.I."/>
            <person name="Sanchez J."/>
            <person name="Ferrer M."/>
        </authorList>
    </citation>
    <scope>NUCLEOTIDE SEQUENCE</scope>
</reference>
<proteinExistence type="predicted"/>
<keyword evidence="3" id="KW-0067">ATP-binding</keyword>